<feature type="domain" description="A to I editase" evidence="1">
    <location>
        <begin position="78"/>
        <end position="387"/>
    </location>
</feature>
<dbReference type="GO" id="GO:0008251">
    <property type="term" value="F:tRNA-specific adenosine deaminase activity"/>
    <property type="evidence" value="ECO:0007669"/>
    <property type="project" value="TreeGrafter"/>
</dbReference>
<dbReference type="Pfam" id="PF02137">
    <property type="entry name" value="A_deamin"/>
    <property type="match status" value="1"/>
</dbReference>
<dbReference type="GO" id="GO:0003726">
    <property type="term" value="F:double-stranded RNA adenosine deaminase activity"/>
    <property type="evidence" value="ECO:0007669"/>
    <property type="project" value="TreeGrafter"/>
</dbReference>
<dbReference type="Proteomes" id="UP001175226">
    <property type="component" value="Unassembled WGS sequence"/>
</dbReference>
<dbReference type="GO" id="GO:0005737">
    <property type="term" value="C:cytoplasm"/>
    <property type="evidence" value="ECO:0007669"/>
    <property type="project" value="TreeGrafter"/>
</dbReference>
<protein>
    <recommendedName>
        <fullName evidence="1">A to I editase domain-containing protein</fullName>
    </recommendedName>
</protein>
<dbReference type="PANTHER" id="PTHR10910:SF62">
    <property type="entry name" value="AT07585P-RELATED"/>
    <property type="match status" value="1"/>
</dbReference>
<name>A0AA39K4D0_9AGAR</name>
<dbReference type="AlphaFoldDB" id="A0AA39K4D0"/>
<dbReference type="PANTHER" id="PTHR10910">
    <property type="entry name" value="EUKARYOTE SPECIFIC DSRNA BINDING PROTEIN"/>
    <property type="match status" value="1"/>
</dbReference>
<dbReference type="GO" id="GO:0003725">
    <property type="term" value="F:double-stranded RNA binding"/>
    <property type="evidence" value="ECO:0007669"/>
    <property type="project" value="TreeGrafter"/>
</dbReference>
<dbReference type="PROSITE" id="PS50141">
    <property type="entry name" value="A_DEAMIN_EDITASE"/>
    <property type="match status" value="1"/>
</dbReference>
<evidence type="ECO:0000313" key="3">
    <source>
        <dbReference type="Proteomes" id="UP001175226"/>
    </source>
</evidence>
<gene>
    <name evidence="2" type="ORF">EV421DRAFT_657957</name>
</gene>
<dbReference type="GO" id="GO:0005730">
    <property type="term" value="C:nucleolus"/>
    <property type="evidence" value="ECO:0007669"/>
    <property type="project" value="TreeGrafter"/>
</dbReference>
<dbReference type="GO" id="GO:0006382">
    <property type="term" value="P:adenosine to inosine editing"/>
    <property type="evidence" value="ECO:0007669"/>
    <property type="project" value="TreeGrafter"/>
</dbReference>
<evidence type="ECO:0000313" key="2">
    <source>
        <dbReference type="EMBL" id="KAK0453195.1"/>
    </source>
</evidence>
<evidence type="ECO:0000259" key="1">
    <source>
        <dbReference type="PROSITE" id="PS50141"/>
    </source>
</evidence>
<sequence>MGNRTPVDLSGPRRSSCHFLRFYSNALRLLMPDDVDFDAIIHDIHGIYGSLNFYPPDGKFTILASFFLTDERRTKVISIATGTKCLPTIRLPTQGEALHDSHAEVLARRGAIRWCMEEILRQTASDWLVCRTSGKYALRDGVALNLYISTVPCGDASTRFLAAFQDEEMALLMDSAVRKPADPATVARGRDGYSLYGVLRTKPGRADSPPTQSMSCSDKIALWNVLGIQGALGSRFLFPLCISNIVVGEVPQSMREIVLEDCNRALWDRLGWQGLAGDYHRASIRLTNVPFMHSRDVLKAASGSCNDSLCWIADSHKTHEVLINGFKRGVSPKHRLREKSRPLLCQMSLFSLYHQVSKALGLSDQSHQTYRDVKQSVAEYQDVKDRLIGSGGPLSGWLRTASLSKDFVCGSQETEASTNIKFASKQENSEYGIPS</sequence>
<keyword evidence="3" id="KW-1185">Reference proteome</keyword>
<proteinExistence type="predicted"/>
<dbReference type="InterPro" id="IPR002466">
    <property type="entry name" value="A_deamin"/>
</dbReference>
<dbReference type="SMART" id="SM00552">
    <property type="entry name" value="ADEAMc"/>
    <property type="match status" value="1"/>
</dbReference>
<reference evidence="2" key="1">
    <citation type="submission" date="2023-06" db="EMBL/GenBank/DDBJ databases">
        <authorList>
            <consortium name="Lawrence Berkeley National Laboratory"/>
            <person name="Ahrendt S."/>
            <person name="Sahu N."/>
            <person name="Indic B."/>
            <person name="Wong-Bajracharya J."/>
            <person name="Merenyi Z."/>
            <person name="Ke H.-M."/>
            <person name="Monk M."/>
            <person name="Kocsube S."/>
            <person name="Drula E."/>
            <person name="Lipzen A."/>
            <person name="Balint B."/>
            <person name="Henrissat B."/>
            <person name="Andreopoulos B."/>
            <person name="Martin F.M."/>
            <person name="Harder C.B."/>
            <person name="Rigling D."/>
            <person name="Ford K.L."/>
            <person name="Foster G.D."/>
            <person name="Pangilinan J."/>
            <person name="Papanicolaou A."/>
            <person name="Barry K."/>
            <person name="LaButti K."/>
            <person name="Viragh M."/>
            <person name="Koriabine M."/>
            <person name="Yan M."/>
            <person name="Riley R."/>
            <person name="Champramary S."/>
            <person name="Plett K.L."/>
            <person name="Tsai I.J."/>
            <person name="Slot J."/>
            <person name="Sipos G."/>
            <person name="Plett J."/>
            <person name="Nagy L.G."/>
            <person name="Grigoriev I.V."/>
        </authorList>
    </citation>
    <scope>NUCLEOTIDE SEQUENCE</scope>
    <source>
        <strain evidence="2">FPL87.14</strain>
    </source>
</reference>
<organism evidence="2 3">
    <name type="scientific">Armillaria borealis</name>
    <dbReference type="NCBI Taxonomy" id="47425"/>
    <lineage>
        <taxon>Eukaryota</taxon>
        <taxon>Fungi</taxon>
        <taxon>Dikarya</taxon>
        <taxon>Basidiomycota</taxon>
        <taxon>Agaricomycotina</taxon>
        <taxon>Agaricomycetes</taxon>
        <taxon>Agaricomycetidae</taxon>
        <taxon>Agaricales</taxon>
        <taxon>Marasmiineae</taxon>
        <taxon>Physalacriaceae</taxon>
        <taxon>Armillaria</taxon>
    </lineage>
</organism>
<dbReference type="GO" id="GO:0006396">
    <property type="term" value="P:RNA processing"/>
    <property type="evidence" value="ECO:0007669"/>
    <property type="project" value="InterPro"/>
</dbReference>
<dbReference type="EMBL" id="JAUEPT010000003">
    <property type="protein sequence ID" value="KAK0453195.1"/>
    <property type="molecule type" value="Genomic_DNA"/>
</dbReference>
<accession>A0AA39K4D0</accession>
<comment type="caution">
    <text evidence="2">The sequence shown here is derived from an EMBL/GenBank/DDBJ whole genome shotgun (WGS) entry which is preliminary data.</text>
</comment>